<evidence type="ECO:0000256" key="2">
    <source>
        <dbReference type="ARBA" id="ARBA00022833"/>
    </source>
</evidence>
<keyword evidence="5" id="KW-0175">Coiled coil</keyword>
<dbReference type="GO" id="GO:0016925">
    <property type="term" value="P:protein sumoylation"/>
    <property type="evidence" value="ECO:0007669"/>
    <property type="project" value="TreeGrafter"/>
</dbReference>
<dbReference type="AlphaFoldDB" id="A0A8K0GBH2"/>
<evidence type="ECO:0000259" key="6">
    <source>
        <dbReference type="PROSITE" id="PS50089"/>
    </source>
</evidence>
<sequence>MTDWIHCNCCYARFRPNIKFYITSCGHIKCQVCVSKIKTDNCLICNSVCEIVQLSNNLKPNIQCYFRPAVESVDVAKQVCSFQLTNSLALLRNITAKYNNAKGEIQKAYKIIQDLKKEQQKLKMMLKASMRNGMGSSTPMIPTSVAGHSGSSNVNMTPISNNTSMNSFMQYELPSSSFMPWNNRGGNNARIAMPHRYPS</sequence>
<dbReference type="InterPro" id="IPR042123">
    <property type="entry name" value="Zip3/RNF212-like"/>
</dbReference>
<dbReference type="PANTHER" id="PTHR22663:SF17">
    <property type="entry name" value="RING FINGER PROTEIN NARYA-RELATED"/>
    <property type="match status" value="1"/>
</dbReference>
<dbReference type="GO" id="GO:0007129">
    <property type="term" value="P:homologous chromosome pairing at meiosis"/>
    <property type="evidence" value="ECO:0007669"/>
    <property type="project" value="TreeGrafter"/>
</dbReference>
<dbReference type="GO" id="GO:0000795">
    <property type="term" value="C:synaptonemal complex"/>
    <property type="evidence" value="ECO:0007669"/>
    <property type="project" value="InterPro"/>
</dbReference>
<keyword evidence="1 4" id="KW-0863">Zinc-finger</keyword>
<protein>
    <recommendedName>
        <fullName evidence="6">RING-type domain-containing protein</fullName>
    </recommendedName>
</protein>
<dbReference type="Proteomes" id="UP000801492">
    <property type="component" value="Unassembled WGS sequence"/>
</dbReference>
<evidence type="ECO:0000256" key="5">
    <source>
        <dbReference type="SAM" id="Coils"/>
    </source>
</evidence>
<feature type="domain" description="RING-type" evidence="6">
    <location>
        <begin position="7"/>
        <end position="46"/>
    </location>
</feature>
<name>A0A8K0GBH2_IGNLU</name>
<evidence type="ECO:0000256" key="3">
    <source>
        <dbReference type="ARBA" id="ARBA00023254"/>
    </source>
</evidence>
<evidence type="ECO:0000313" key="7">
    <source>
        <dbReference type="EMBL" id="KAF2892288.1"/>
    </source>
</evidence>
<dbReference type="GO" id="GO:0008270">
    <property type="term" value="F:zinc ion binding"/>
    <property type="evidence" value="ECO:0007669"/>
    <property type="project" value="UniProtKB-KW"/>
</dbReference>
<proteinExistence type="predicted"/>
<evidence type="ECO:0000256" key="1">
    <source>
        <dbReference type="ARBA" id="ARBA00022771"/>
    </source>
</evidence>
<dbReference type="GO" id="GO:0007131">
    <property type="term" value="P:reciprocal meiotic recombination"/>
    <property type="evidence" value="ECO:0007669"/>
    <property type="project" value="InterPro"/>
</dbReference>
<keyword evidence="1 4" id="KW-0479">Metal-binding</keyword>
<dbReference type="InterPro" id="IPR001841">
    <property type="entry name" value="Znf_RING"/>
</dbReference>
<dbReference type="Pfam" id="PF14634">
    <property type="entry name" value="zf-RING_5"/>
    <property type="match status" value="1"/>
</dbReference>
<dbReference type="PANTHER" id="PTHR22663">
    <property type="entry name" value="RING FINGER PROTEIN NARYA-RELATED"/>
    <property type="match status" value="1"/>
</dbReference>
<dbReference type="EMBL" id="VTPC01008823">
    <property type="protein sequence ID" value="KAF2892288.1"/>
    <property type="molecule type" value="Genomic_DNA"/>
</dbReference>
<feature type="coiled-coil region" evidence="5">
    <location>
        <begin position="98"/>
        <end position="132"/>
    </location>
</feature>
<accession>A0A8K0GBH2</accession>
<evidence type="ECO:0000256" key="4">
    <source>
        <dbReference type="PROSITE-ProRule" id="PRU00175"/>
    </source>
</evidence>
<dbReference type="GO" id="GO:0019789">
    <property type="term" value="F:SUMO transferase activity"/>
    <property type="evidence" value="ECO:0007669"/>
    <property type="project" value="InterPro"/>
</dbReference>
<reference evidence="7" key="1">
    <citation type="submission" date="2019-08" db="EMBL/GenBank/DDBJ databases">
        <title>The genome of the North American firefly Photinus pyralis.</title>
        <authorList>
            <consortium name="Photinus pyralis genome working group"/>
            <person name="Fallon T.R."/>
            <person name="Sander Lower S.E."/>
            <person name="Weng J.-K."/>
        </authorList>
    </citation>
    <scope>NUCLEOTIDE SEQUENCE</scope>
    <source>
        <strain evidence="7">TRF0915ILg1</strain>
        <tissue evidence="7">Whole body</tissue>
    </source>
</reference>
<feature type="non-terminal residue" evidence="7">
    <location>
        <position position="1"/>
    </location>
</feature>
<keyword evidence="8" id="KW-1185">Reference proteome</keyword>
<dbReference type="OrthoDB" id="2535391at2759"/>
<organism evidence="7 8">
    <name type="scientific">Ignelater luminosus</name>
    <name type="common">Cucubano</name>
    <name type="synonym">Pyrophorus luminosus</name>
    <dbReference type="NCBI Taxonomy" id="2038154"/>
    <lineage>
        <taxon>Eukaryota</taxon>
        <taxon>Metazoa</taxon>
        <taxon>Ecdysozoa</taxon>
        <taxon>Arthropoda</taxon>
        <taxon>Hexapoda</taxon>
        <taxon>Insecta</taxon>
        <taxon>Pterygota</taxon>
        <taxon>Neoptera</taxon>
        <taxon>Endopterygota</taxon>
        <taxon>Coleoptera</taxon>
        <taxon>Polyphaga</taxon>
        <taxon>Elateriformia</taxon>
        <taxon>Elateroidea</taxon>
        <taxon>Elateridae</taxon>
        <taxon>Agrypninae</taxon>
        <taxon>Pyrophorini</taxon>
        <taxon>Ignelater</taxon>
    </lineage>
</organism>
<keyword evidence="2" id="KW-0862">Zinc</keyword>
<evidence type="ECO:0000313" key="8">
    <source>
        <dbReference type="Proteomes" id="UP000801492"/>
    </source>
</evidence>
<keyword evidence="3" id="KW-0469">Meiosis</keyword>
<dbReference type="PROSITE" id="PS50089">
    <property type="entry name" value="ZF_RING_2"/>
    <property type="match status" value="1"/>
</dbReference>
<comment type="caution">
    <text evidence="7">The sequence shown here is derived from an EMBL/GenBank/DDBJ whole genome shotgun (WGS) entry which is preliminary data.</text>
</comment>
<gene>
    <name evidence="7" type="ORF">ILUMI_13884</name>
</gene>